<sequence length="1096" mass="128501">MDKRRLTNTPIPIPPPTFPPDFALTDSDLDCSDEDDFDLLIGFDPEKAMRGLYEMQNSIILPISIEQQRDMFIEVGINLSVENPWKQISKQFLEDHLSTDTYEMSVLKDRLKEIDDDPLLLIGYVPHLSDETKDYFIIYLDEATCTEVGENIKRLEACERRKIMKSIEKYPRPYKSMGSEKTVDSYVNVKRGNTIDVELQSVYPMRYSHVSFQYRFSDDVRDGYVELLPDKKVHFDNVYKKMVDRSVQSASRMITEEQQTDPTFPTNAWSQYLYELEEVKPEDTETIVSEEKKEEDDMPLMLRRKKSKEEVPVEEIKPEEPVVSKQVEDLIQILEFNQIDMYRNDYKFIGKNEIAKYQTPYLEEVCCFADISKCKGRHIISMDWHPELSGICVTAYGFNLKSKIIEDSNDVDTVKQTIIEGNPNLVWSFDDPLFPKLQLESLREISCISFCPYDGNIIVGGTINGQIIIWDIKNRLERSEEDSVLTPTQHKHRNEIGEYLKWTKIDASNNIVQHAAISSIDKSHQDTVTSIKWLPRNYKCDSNGAIKEDRNRKTLYRHFVTTSMDGKIFFWDLDWQPDEKAKLAQRDQKFVLPDELKEESSPFKSIDKIFTPHYFLVPPNSNCSSIITFTFNEGEYQYEAMNKQNKLDLSSRVRYRVDPIIKHMFNPKMVVGSNVGELSLCFWEGNDFSQGAPIDQKSMNQEPFADVHDGPIISVERNKFMTDSFISIGGYIFAFWNDEYKDGPIFWRRRESNITDVQWSLDRPSVFFLTFEDGTLEIWDLHSRIDVPSLSESLGGYILTKISQHKLPLPRYRVLAVADHNSNLRIFKVPTAFTAYISNEKEWFINFIKDEVQRKVDQDKWKVDWFESNKDIVDAKKDVEQQMTDDTERKEKARKEIEDKRAQLAEAEARKQAKKNARKQTYDLPERLQKKWKEQNYKRLLKVIMERKKVDRELLEKQTKILKDRIRYDEEKKVAIKQSVSRIEEDLSTIRSRLIPVEEYKSSRAELVSENVDIMYSRQLNFKMIETDALNSMKDQPELKPMNMSDILRRCQSNRNIISQSLGGYNNSKFARFKSERQQSHSRYSSTSQVNEQQRT</sequence>
<dbReference type="GO" id="GO:0036159">
    <property type="term" value="P:inner dynein arm assembly"/>
    <property type="evidence" value="ECO:0007669"/>
    <property type="project" value="TreeGrafter"/>
</dbReference>
<proteinExistence type="predicted"/>
<evidence type="ECO:0000256" key="2">
    <source>
        <dbReference type="ARBA" id="ARBA00022490"/>
    </source>
</evidence>
<dbReference type="GO" id="GO:0045503">
    <property type="term" value="F:dynein light chain binding"/>
    <property type="evidence" value="ECO:0007669"/>
    <property type="project" value="TreeGrafter"/>
</dbReference>
<evidence type="ECO:0000256" key="1">
    <source>
        <dbReference type="ARBA" id="ARBA00004496"/>
    </source>
</evidence>
<keyword evidence="3" id="KW-0853">WD repeat</keyword>
<dbReference type="AlphaFoldDB" id="A0A9N9WQB3"/>
<dbReference type="SMART" id="SM00320">
    <property type="entry name" value="WD40"/>
    <property type="match status" value="3"/>
</dbReference>
<keyword evidence="5" id="KW-0175">Coiled coil</keyword>
<comment type="subcellular location">
    <subcellularLocation>
        <location evidence="1">Cytoplasm</location>
    </subcellularLocation>
</comment>
<feature type="region of interest" description="Disordered" evidence="6">
    <location>
        <begin position="1074"/>
        <end position="1096"/>
    </location>
</feature>
<dbReference type="PANTHER" id="PTHR12442:SF5">
    <property type="entry name" value="DYNEIN AXONEMAL INTERMEDIATE CHAIN 3"/>
    <property type="match status" value="1"/>
</dbReference>
<evidence type="ECO:0000256" key="6">
    <source>
        <dbReference type="SAM" id="MobiDB-lite"/>
    </source>
</evidence>
<feature type="compositionally biased region" description="Polar residues" evidence="6">
    <location>
        <begin position="1081"/>
        <end position="1096"/>
    </location>
</feature>
<evidence type="ECO:0000256" key="3">
    <source>
        <dbReference type="ARBA" id="ARBA00022574"/>
    </source>
</evidence>
<feature type="coiled-coil region" evidence="5">
    <location>
        <begin position="876"/>
        <end position="917"/>
    </location>
</feature>
<gene>
    <name evidence="7" type="ORF">CHIRRI_LOCUS7620</name>
</gene>
<name>A0A9N9WQB3_9DIPT</name>
<organism evidence="7 8">
    <name type="scientific">Chironomus riparius</name>
    <dbReference type="NCBI Taxonomy" id="315576"/>
    <lineage>
        <taxon>Eukaryota</taxon>
        <taxon>Metazoa</taxon>
        <taxon>Ecdysozoa</taxon>
        <taxon>Arthropoda</taxon>
        <taxon>Hexapoda</taxon>
        <taxon>Insecta</taxon>
        <taxon>Pterygota</taxon>
        <taxon>Neoptera</taxon>
        <taxon>Endopterygota</taxon>
        <taxon>Diptera</taxon>
        <taxon>Nematocera</taxon>
        <taxon>Chironomoidea</taxon>
        <taxon>Chironomidae</taxon>
        <taxon>Chironominae</taxon>
        <taxon>Chironomus</taxon>
    </lineage>
</organism>
<dbReference type="OrthoDB" id="6619788at2759"/>
<dbReference type="Gene3D" id="2.130.10.10">
    <property type="entry name" value="YVTN repeat-like/Quinoprotein amine dehydrogenase"/>
    <property type="match status" value="1"/>
</dbReference>
<evidence type="ECO:0000313" key="7">
    <source>
        <dbReference type="EMBL" id="CAG9804741.1"/>
    </source>
</evidence>
<dbReference type="SUPFAM" id="SSF50978">
    <property type="entry name" value="WD40 repeat-like"/>
    <property type="match status" value="1"/>
</dbReference>
<dbReference type="GO" id="GO:0036156">
    <property type="term" value="C:inner dynein arm"/>
    <property type="evidence" value="ECO:0007669"/>
    <property type="project" value="TreeGrafter"/>
</dbReference>
<dbReference type="InterPro" id="IPR001680">
    <property type="entry name" value="WD40_rpt"/>
</dbReference>
<dbReference type="EMBL" id="OU895878">
    <property type="protein sequence ID" value="CAG9804741.1"/>
    <property type="molecule type" value="Genomic_DNA"/>
</dbReference>
<dbReference type="Proteomes" id="UP001153620">
    <property type="component" value="Chromosome 2"/>
</dbReference>
<reference evidence="7" key="1">
    <citation type="submission" date="2022-01" db="EMBL/GenBank/DDBJ databases">
        <authorList>
            <person name="King R."/>
        </authorList>
    </citation>
    <scope>NUCLEOTIDE SEQUENCE</scope>
</reference>
<keyword evidence="2" id="KW-0963">Cytoplasm</keyword>
<dbReference type="GO" id="GO:0060294">
    <property type="term" value="P:cilium movement involved in cell motility"/>
    <property type="evidence" value="ECO:0007669"/>
    <property type="project" value="TreeGrafter"/>
</dbReference>
<evidence type="ECO:0000256" key="4">
    <source>
        <dbReference type="ARBA" id="ARBA00022737"/>
    </source>
</evidence>
<dbReference type="PANTHER" id="PTHR12442">
    <property type="entry name" value="DYNEIN INTERMEDIATE CHAIN"/>
    <property type="match status" value="1"/>
</dbReference>
<keyword evidence="4" id="KW-0677">Repeat</keyword>
<keyword evidence="8" id="KW-1185">Reference proteome</keyword>
<evidence type="ECO:0008006" key="9">
    <source>
        <dbReference type="Google" id="ProtNLM"/>
    </source>
</evidence>
<protein>
    <recommendedName>
        <fullName evidence="9">WD repeat-containing protein 63</fullName>
    </recommendedName>
</protein>
<accession>A0A9N9WQB3</accession>
<evidence type="ECO:0000313" key="8">
    <source>
        <dbReference type="Proteomes" id="UP001153620"/>
    </source>
</evidence>
<dbReference type="InterPro" id="IPR036322">
    <property type="entry name" value="WD40_repeat_dom_sf"/>
</dbReference>
<dbReference type="InterPro" id="IPR015943">
    <property type="entry name" value="WD40/YVTN_repeat-like_dom_sf"/>
</dbReference>
<evidence type="ECO:0000256" key="5">
    <source>
        <dbReference type="SAM" id="Coils"/>
    </source>
</evidence>
<dbReference type="GO" id="GO:0045504">
    <property type="term" value="F:dynein heavy chain binding"/>
    <property type="evidence" value="ECO:0007669"/>
    <property type="project" value="TreeGrafter"/>
</dbReference>
<reference evidence="7" key="2">
    <citation type="submission" date="2022-10" db="EMBL/GenBank/DDBJ databases">
        <authorList>
            <consortium name="ENA_rothamsted_submissions"/>
            <consortium name="culmorum"/>
            <person name="King R."/>
        </authorList>
    </citation>
    <scope>NUCLEOTIDE SEQUENCE</scope>
</reference>
<dbReference type="InterPro" id="IPR050687">
    <property type="entry name" value="Dynein_IC"/>
</dbReference>